<dbReference type="InterPro" id="IPR026054">
    <property type="entry name" value="Nucleoporin"/>
</dbReference>
<proteinExistence type="predicted"/>
<evidence type="ECO:0000259" key="5">
    <source>
        <dbReference type="Pfam" id="PF16755"/>
    </source>
</evidence>
<keyword evidence="2" id="KW-0813">Transport</keyword>
<dbReference type="EMBL" id="JAPDRL010000019">
    <property type="protein sequence ID" value="KAJ9666510.1"/>
    <property type="molecule type" value="Genomic_DNA"/>
</dbReference>
<reference evidence="6" key="1">
    <citation type="submission" date="2022-10" db="EMBL/GenBank/DDBJ databases">
        <title>Culturing micro-colonial fungi from biological soil crusts in the Mojave desert and describing Neophaeococcomyces mojavensis, and introducing the new genera and species Taxawa tesnikishii.</title>
        <authorList>
            <person name="Kurbessoian T."/>
            <person name="Stajich J.E."/>
        </authorList>
    </citation>
    <scope>NUCLEOTIDE SEQUENCE</scope>
    <source>
        <strain evidence="6">TK_1</strain>
    </source>
</reference>
<feature type="compositionally biased region" description="Low complexity" evidence="4">
    <location>
        <begin position="969"/>
        <end position="978"/>
    </location>
</feature>
<evidence type="ECO:0000256" key="3">
    <source>
        <dbReference type="ARBA" id="ARBA00023242"/>
    </source>
</evidence>
<feature type="region of interest" description="Disordered" evidence="4">
    <location>
        <begin position="521"/>
        <end position="544"/>
    </location>
</feature>
<keyword evidence="7" id="KW-1185">Reference proteome</keyword>
<keyword evidence="3" id="KW-0539">Nucleus</keyword>
<feature type="compositionally biased region" description="Low complexity" evidence="4">
    <location>
        <begin position="926"/>
        <end position="937"/>
    </location>
</feature>
<comment type="caution">
    <text evidence="6">The sequence shown here is derived from an EMBL/GenBank/DDBJ whole genome shotgun (WGS) entry which is preliminary data.</text>
</comment>
<evidence type="ECO:0000256" key="2">
    <source>
        <dbReference type="ARBA" id="ARBA00022448"/>
    </source>
</evidence>
<feature type="region of interest" description="Disordered" evidence="4">
    <location>
        <begin position="582"/>
        <end position="623"/>
    </location>
</feature>
<feature type="compositionally biased region" description="Acidic residues" evidence="4">
    <location>
        <begin position="979"/>
        <end position="1010"/>
    </location>
</feature>
<feature type="compositionally biased region" description="Polar residues" evidence="4">
    <location>
        <begin position="707"/>
        <end position="725"/>
    </location>
</feature>
<protein>
    <recommendedName>
        <fullName evidence="5">Nucleoporin Nup159/Nup146 N-terminal domain-containing protein</fullName>
    </recommendedName>
</protein>
<dbReference type="PANTHER" id="PTHR23193:SF23">
    <property type="entry name" value="NUCLEAR PORE COMPLEX PROTEIN NUP153"/>
    <property type="match status" value="1"/>
</dbReference>
<organism evidence="6 7">
    <name type="scientific">Coniosporium apollinis</name>
    <dbReference type="NCBI Taxonomy" id="61459"/>
    <lineage>
        <taxon>Eukaryota</taxon>
        <taxon>Fungi</taxon>
        <taxon>Dikarya</taxon>
        <taxon>Ascomycota</taxon>
        <taxon>Pezizomycotina</taxon>
        <taxon>Dothideomycetes</taxon>
        <taxon>Dothideomycetes incertae sedis</taxon>
        <taxon>Coniosporium</taxon>
    </lineage>
</organism>
<sequence length="1526" mass="160133">MAFSFANAAGAGGGIGAAQRNAGPDLEEIQTEQLGFMALAGESKVRLLPTPWPTNALPPPTSSLLSIAQKRGLVAAAGPDALVVAGTETVRKAFSADAPAENNVKPFKPELAIPNPRISQVAFSSDENFLVISAESGGGLAIYEVEKLLQGNQESSFQIGTNGTAVRALAPNPAPENAHYMSIILSNGQLLLADLKARQLMKGPNGEVLKTGVSCVSWSNKGKQLVAGLGDGTAFQMDPQGVGKAEIPRPPQVEGDQHVSSITWLANDDFIMVHYPSSVTQDQTPEPTFHLVHREPKTTNYSYFKLVDPCPPFGMERLPPHYFIQRLRDFPPALNDMLIVSNTAAGQIGLFTRSTTPLTNDAPADKITNTYTTTGVANDNRRAELPVSDEMIDTSPIGMALDLSSKEKVPRPIPSDEEVDYSPTPLPALMVLNHEGVLCAWWVLYNDSIRQKTGYPGLVAASGGQQPTVQPQPTPFTSAAPTQQPSAFGSTFAKPAVPAFGSSGLPVSSTGSAFGGASALGGSKSPWAPQGTSTTTPPMGGSAFGAPAFGAPAFGKPAAPAFGSTTPFGSAASGFGAVGGLGQKSSPWGSSTTSGQQPHSNENAKPPNPFSSAPTATADSGFAKFSGGNTGALASPFSSFSASNSNKPSASPFASFTPQKPGQSAFASTPSTTTPGVSFGMRTEPSFDSTITIDSGTGGGSTVGSGQSIFGTSAFGTPSQPTTSVFGKPSVPAQTRESDMGDADEPTPSTQAQDVSAQKPQPAPATNGFKLGSTFKGDSTAQDDLPKPDTSSGSSFFGSGFGGALSESAKPAVPATPVKKEPGTDEGPKLQDISTTPDVAPRSIFGQPSTQPPPQLMPAKSAETPKAKAPSPEPESPVVEPEAPMPPDPSLFKAKQKELEQQTASILGPAKAKEPEKQSAPLFQFAVPKAPEKPAAPLFNVPKAKEPEKEEDLPPLAGSPPIKVEKPSSESPSPLPESVDSELEEGEVEEADQALPESDLEEDGEEEGEEAGVPSPPPPNIRHTQPATWSFPPAVQSKPRSPPHSPARPHAAVSNTPAGFPKGPTFHPPTNSNLDTSLRSPSPIRSASAPGFRPARQAPLTVPAAKPIARQASRPSSRLAQPPQEPEYTPEDLSDDEDARIREVLDSDVPATTTLEPFIAHQDYAGRVSKPGIPGQIEKVYRDINSMLDTLGLNARSMKAFVKGHRELYKEEGRSRADLDSDNDDEEWCLVEIEDLMNVEDALEQHLDQGRVTDVRDKKTEIARVGKELVRLKQRSADVRKQVDALSDPENVAAQRRRPLSAEQQAQQQILRERFAELLKRLREAEEGVTLLRTKLASLPGARSARAAPTVEAVTNTISKMTDMIQRKSADLDVLEVQMRKLGLATAGGSLGSSVLGRSLISNGTVDGRRSRDGTSAAAFSTPPTSSRARFATDVESVAATPTPAAKAGGGRTYGLFYTPDTSPTREEFGASPVGGVGGGKGAVQGVKGVSAEEVREYAAKVAARRRVVESVRKQIRARGTRVVEG</sequence>
<feature type="compositionally biased region" description="Polar residues" evidence="4">
    <location>
        <begin position="747"/>
        <end position="759"/>
    </location>
</feature>
<feature type="compositionally biased region" description="Low complexity" evidence="4">
    <location>
        <begin position="1077"/>
        <end position="1090"/>
    </location>
</feature>
<dbReference type="SUPFAM" id="SSF117289">
    <property type="entry name" value="Nucleoporin domain"/>
    <property type="match status" value="1"/>
</dbReference>
<feature type="domain" description="Nucleoporin Nup159/Nup146 N-terminal" evidence="5">
    <location>
        <begin position="58"/>
        <end position="438"/>
    </location>
</feature>
<dbReference type="InterPro" id="IPR015943">
    <property type="entry name" value="WD40/YVTN_repeat-like_dom_sf"/>
</dbReference>
<evidence type="ECO:0000313" key="7">
    <source>
        <dbReference type="Proteomes" id="UP001172684"/>
    </source>
</evidence>
<evidence type="ECO:0000313" key="6">
    <source>
        <dbReference type="EMBL" id="KAJ9666510.1"/>
    </source>
</evidence>
<feature type="compositionally biased region" description="Basic and acidic residues" evidence="4">
    <location>
        <begin position="818"/>
        <end position="829"/>
    </location>
</feature>
<dbReference type="Pfam" id="PF16755">
    <property type="entry name" value="Beta-prop_NUP159_NUP214"/>
    <property type="match status" value="1"/>
</dbReference>
<dbReference type="Proteomes" id="UP001172684">
    <property type="component" value="Unassembled WGS sequence"/>
</dbReference>
<dbReference type="Gene3D" id="2.130.10.10">
    <property type="entry name" value="YVTN repeat-like/Quinoprotein amine dehydrogenase"/>
    <property type="match status" value="1"/>
</dbReference>
<evidence type="ECO:0000256" key="1">
    <source>
        <dbReference type="ARBA" id="ARBA00004123"/>
    </source>
</evidence>
<feature type="compositionally biased region" description="Polar residues" evidence="4">
    <location>
        <begin position="476"/>
        <end position="486"/>
    </location>
</feature>
<accession>A0ABQ9NVT1</accession>
<gene>
    <name evidence="6" type="ORF">H2201_003433</name>
</gene>
<feature type="region of interest" description="Disordered" evidence="4">
    <location>
        <begin position="636"/>
        <end position="1137"/>
    </location>
</feature>
<feature type="compositionally biased region" description="Polar residues" evidence="4">
    <location>
        <begin position="657"/>
        <end position="667"/>
    </location>
</feature>
<feature type="compositionally biased region" description="Acidic residues" evidence="4">
    <location>
        <begin position="1128"/>
        <end position="1137"/>
    </location>
</feature>
<feature type="compositionally biased region" description="Low complexity" evidence="4">
    <location>
        <begin position="1415"/>
        <end position="1429"/>
    </location>
</feature>
<feature type="compositionally biased region" description="Low complexity" evidence="4">
    <location>
        <begin position="636"/>
        <end position="656"/>
    </location>
</feature>
<dbReference type="InterPro" id="IPR039462">
    <property type="entry name" value="Nup159/Nup146_N"/>
</dbReference>
<feature type="region of interest" description="Disordered" evidence="4">
    <location>
        <begin position="1462"/>
        <end position="1488"/>
    </location>
</feature>
<dbReference type="PANTHER" id="PTHR23193">
    <property type="entry name" value="NUCLEAR PORE COMPLEX PROTEIN NUP"/>
    <property type="match status" value="1"/>
</dbReference>
<feature type="region of interest" description="Disordered" evidence="4">
    <location>
        <begin position="461"/>
        <end position="486"/>
    </location>
</feature>
<feature type="compositionally biased region" description="Polar residues" evidence="4">
    <location>
        <begin position="583"/>
        <end position="603"/>
    </location>
</feature>
<evidence type="ECO:0000256" key="4">
    <source>
        <dbReference type="SAM" id="MobiDB-lite"/>
    </source>
</evidence>
<name>A0ABQ9NVT1_9PEZI</name>
<feature type="compositionally biased region" description="Gly residues" evidence="4">
    <location>
        <begin position="1473"/>
        <end position="1483"/>
    </location>
</feature>
<feature type="region of interest" description="Disordered" evidence="4">
    <location>
        <begin position="1405"/>
        <end position="1430"/>
    </location>
</feature>
<comment type="subcellular location">
    <subcellularLocation>
        <location evidence="1">Nucleus</location>
    </subcellularLocation>
</comment>
<feature type="compositionally biased region" description="Low complexity" evidence="4">
    <location>
        <begin position="858"/>
        <end position="882"/>
    </location>
</feature>